<sequence length="181" mass="19039">MTQPRLLRSWVVFAITTVPFYLWGALTDGEFDITGARLPVSALMFVCPALAALAAGGGRESARRRMCTLPRALWLIVALFVSAALVLVASIVVAGTGPSGISVSLVAVVGAYFVAAVCEELGWTVDVPGGERDLLACRVRGGRRGRRARPDLSVGRVPPGRGCGLPSSASDDKPRNVTVTY</sequence>
<dbReference type="AlphaFoldDB" id="A0AAU7V0V4"/>
<feature type="transmembrane region" description="Helical" evidence="2">
    <location>
        <begin position="7"/>
        <end position="26"/>
    </location>
</feature>
<feature type="transmembrane region" description="Helical" evidence="2">
    <location>
        <begin position="100"/>
        <end position="118"/>
    </location>
</feature>
<evidence type="ECO:0000313" key="3">
    <source>
        <dbReference type="EMBL" id="XBW05911.1"/>
    </source>
</evidence>
<dbReference type="EMBL" id="CP132970">
    <property type="protein sequence ID" value="XBW05911.1"/>
    <property type="molecule type" value="Genomic_DNA"/>
</dbReference>
<feature type="transmembrane region" description="Helical" evidence="2">
    <location>
        <begin position="38"/>
        <end position="56"/>
    </location>
</feature>
<feature type="region of interest" description="Disordered" evidence="1">
    <location>
        <begin position="146"/>
        <end position="181"/>
    </location>
</feature>
<dbReference type="RefSeq" id="WP_156666052.1">
    <property type="nucleotide sequence ID" value="NZ_CP132970.1"/>
</dbReference>
<keyword evidence="2" id="KW-0472">Membrane</keyword>
<organism evidence="3">
    <name type="scientific">Rhodococcus sp. D-6</name>
    <dbReference type="NCBI Taxonomy" id="1387842"/>
    <lineage>
        <taxon>Bacteria</taxon>
        <taxon>Bacillati</taxon>
        <taxon>Actinomycetota</taxon>
        <taxon>Actinomycetes</taxon>
        <taxon>Mycobacteriales</taxon>
        <taxon>Nocardiaceae</taxon>
        <taxon>Rhodococcus</taxon>
    </lineage>
</organism>
<gene>
    <name evidence="3" type="ORF">RBB84_08355</name>
</gene>
<dbReference type="KEGG" id="rhox:RBB84_08355"/>
<reference evidence="3" key="1">
    <citation type="submission" date="2023-08" db="EMBL/GenBank/DDBJ databases">
        <title>The novel hydrolase IpcH responsible for the initial isoprocarb degradation step in Rhodococcus sp. D-6.</title>
        <authorList>
            <person name="Zhu Q."/>
        </authorList>
    </citation>
    <scope>NUCLEOTIDE SEQUENCE</scope>
    <source>
        <strain evidence="3">D-6</strain>
    </source>
</reference>
<keyword evidence="2" id="KW-0812">Transmembrane</keyword>
<protein>
    <submittedName>
        <fullName evidence="3">Uncharacterized protein</fullName>
    </submittedName>
</protein>
<feature type="transmembrane region" description="Helical" evidence="2">
    <location>
        <begin position="72"/>
        <end position="94"/>
    </location>
</feature>
<keyword evidence="2" id="KW-1133">Transmembrane helix</keyword>
<evidence type="ECO:0000256" key="2">
    <source>
        <dbReference type="SAM" id="Phobius"/>
    </source>
</evidence>
<accession>A0AAU7V0V4</accession>
<proteinExistence type="predicted"/>
<evidence type="ECO:0000256" key="1">
    <source>
        <dbReference type="SAM" id="MobiDB-lite"/>
    </source>
</evidence>
<name>A0AAU7V0V4_9NOCA</name>